<accession>A0A2V3U0Y9</accession>
<evidence type="ECO:0000313" key="2">
    <source>
        <dbReference type="Proteomes" id="UP000248021"/>
    </source>
</evidence>
<gene>
    <name evidence="1" type="ORF">C7450_109178</name>
</gene>
<reference evidence="1 2" key="1">
    <citation type="submission" date="2018-05" db="EMBL/GenBank/DDBJ databases">
        <title>Genomic Encyclopedia of Type Strains, Phase IV (KMG-IV): sequencing the most valuable type-strain genomes for metagenomic binning, comparative biology and taxonomic classification.</title>
        <authorList>
            <person name="Goeker M."/>
        </authorList>
    </citation>
    <scope>NUCLEOTIDE SEQUENCE [LARGE SCALE GENOMIC DNA]</scope>
    <source>
        <strain evidence="1 2">DSM 6462</strain>
    </source>
</reference>
<dbReference type="OrthoDB" id="100177at2"/>
<sequence length="64" mass="6720">MLIAIANAELGNREATQAALAEMGKTTVLAREPAAYLRRAGATDPIVDASQRGLERAKNVAGVR</sequence>
<comment type="caution">
    <text evidence="1">The sequence shown here is derived from an EMBL/GenBank/DDBJ whole genome shotgun (WGS) entry which is preliminary data.</text>
</comment>
<dbReference type="EMBL" id="QJJK01000009">
    <property type="protein sequence ID" value="PXW55769.1"/>
    <property type="molecule type" value="Genomic_DNA"/>
</dbReference>
<protein>
    <submittedName>
        <fullName evidence="1">Uncharacterized protein</fullName>
    </submittedName>
</protein>
<organism evidence="1 2">
    <name type="scientific">Chelatococcus asaccharovorans</name>
    <dbReference type="NCBI Taxonomy" id="28210"/>
    <lineage>
        <taxon>Bacteria</taxon>
        <taxon>Pseudomonadati</taxon>
        <taxon>Pseudomonadota</taxon>
        <taxon>Alphaproteobacteria</taxon>
        <taxon>Hyphomicrobiales</taxon>
        <taxon>Chelatococcaceae</taxon>
        <taxon>Chelatococcus</taxon>
    </lineage>
</organism>
<name>A0A2V3U0Y9_9HYPH</name>
<dbReference type="AlphaFoldDB" id="A0A2V3U0Y9"/>
<dbReference type="Proteomes" id="UP000248021">
    <property type="component" value="Unassembled WGS sequence"/>
</dbReference>
<evidence type="ECO:0000313" key="1">
    <source>
        <dbReference type="EMBL" id="PXW55769.1"/>
    </source>
</evidence>
<keyword evidence="2" id="KW-1185">Reference proteome</keyword>
<proteinExistence type="predicted"/>
<dbReference type="RefSeq" id="WP_110376540.1">
    <property type="nucleotide sequence ID" value="NZ_CAKNFM010000006.1"/>
</dbReference>